<dbReference type="Gene3D" id="1.10.443.10">
    <property type="entry name" value="Intergrase catalytic core"/>
    <property type="match status" value="1"/>
</dbReference>
<dbReference type="Proteomes" id="UP000264071">
    <property type="component" value="Unassembled WGS sequence"/>
</dbReference>
<dbReference type="GO" id="GO:0006310">
    <property type="term" value="P:DNA recombination"/>
    <property type="evidence" value="ECO:0007669"/>
    <property type="project" value="UniProtKB-KW"/>
</dbReference>
<reference evidence="3 4" key="1">
    <citation type="journal article" date="2018" name="Nat. Biotechnol.">
        <title>A standardized bacterial taxonomy based on genome phylogeny substantially revises the tree of life.</title>
        <authorList>
            <person name="Parks D.H."/>
            <person name="Chuvochina M."/>
            <person name="Waite D.W."/>
            <person name="Rinke C."/>
            <person name="Skarshewski A."/>
            <person name="Chaumeil P.A."/>
            <person name="Hugenholtz P."/>
        </authorList>
    </citation>
    <scope>NUCLEOTIDE SEQUENCE [LARGE SCALE GENOMIC DNA]</scope>
    <source>
        <strain evidence="3">UBA8844</strain>
    </source>
</reference>
<dbReference type="GO" id="GO:0003677">
    <property type="term" value="F:DNA binding"/>
    <property type="evidence" value="ECO:0007669"/>
    <property type="project" value="InterPro"/>
</dbReference>
<dbReference type="PROSITE" id="PS51898">
    <property type="entry name" value="TYR_RECOMBINASE"/>
    <property type="match status" value="1"/>
</dbReference>
<sequence>MGAAQRAAAPQARAHLRDLLRRRCRVVHRDATRGTVVPRIRHNLKRLGLGLLQIESHASTKRVHDRRVALIGSLIAESQTDVLRALQERIITIEQLDHYARENPELGQRALLGYVRLVAPLDATIDNTLPLMGKGFTQKRYGVSAHALLNALLEQCEDPEALQVASLRTVDWEDLKAAWLDERSPSDWMHMRRFLSRFLTILLGGKTHPMRLEIMARVPYAKENERVPDLSPDQFLALVEELREDLRPAAWTIVLTGMRAKEYLACDESNLLPATYSVRIPGTKTDDASGIVQVPAEYWAWIEAGVPSRLRYKWLRIQFMRAANAIKKPDVTLHSLRHCYGQWAADGNVPEARIQRGLRHTNPRMTRRYTASQETGAVSEAVGRALTKAATARNNKESA</sequence>
<feature type="domain" description="Tyr recombinase" evidence="2">
    <location>
        <begin position="225"/>
        <end position="384"/>
    </location>
</feature>
<evidence type="ECO:0000259" key="2">
    <source>
        <dbReference type="PROSITE" id="PS51898"/>
    </source>
</evidence>
<dbReference type="InterPro" id="IPR011010">
    <property type="entry name" value="DNA_brk_join_enz"/>
</dbReference>
<dbReference type="InterPro" id="IPR002104">
    <property type="entry name" value="Integrase_catalytic"/>
</dbReference>
<protein>
    <recommendedName>
        <fullName evidence="2">Tyr recombinase domain-containing protein</fullName>
    </recommendedName>
</protein>
<evidence type="ECO:0000313" key="3">
    <source>
        <dbReference type="EMBL" id="HCT55963.1"/>
    </source>
</evidence>
<dbReference type="AlphaFoldDB" id="A0A3D4V4C2"/>
<keyword evidence="1" id="KW-0233">DNA recombination</keyword>
<dbReference type="SUPFAM" id="SSF56349">
    <property type="entry name" value="DNA breaking-rejoining enzymes"/>
    <property type="match status" value="1"/>
</dbReference>
<evidence type="ECO:0000256" key="1">
    <source>
        <dbReference type="ARBA" id="ARBA00023172"/>
    </source>
</evidence>
<dbReference type="InterPro" id="IPR013762">
    <property type="entry name" value="Integrase-like_cat_sf"/>
</dbReference>
<proteinExistence type="predicted"/>
<gene>
    <name evidence="3" type="ORF">DGD08_01980</name>
</gene>
<evidence type="ECO:0000313" key="4">
    <source>
        <dbReference type="Proteomes" id="UP000264071"/>
    </source>
</evidence>
<dbReference type="EMBL" id="DPIY01000002">
    <property type="protein sequence ID" value="HCT55963.1"/>
    <property type="molecule type" value="Genomic_DNA"/>
</dbReference>
<dbReference type="GO" id="GO:0015074">
    <property type="term" value="P:DNA integration"/>
    <property type="evidence" value="ECO:0007669"/>
    <property type="project" value="InterPro"/>
</dbReference>
<organism evidence="3 4">
    <name type="scientific">Gemmatimonas aurantiaca</name>
    <dbReference type="NCBI Taxonomy" id="173480"/>
    <lineage>
        <taxon>Bacteria</taxon>
        <taxon>Pseudomonadati</taxon>
        <taxon>Gemmatimonadota</taxon>
        <taxon>Gemmatimonadia</taxon>
        <taxon>Gemmatimonadales</taxon>
        <taxon>Gemmatimonadaceae</taxon>
        <taxon>Gemmatimonas</taxon>
    </lineage>
</organism>
<name>A0A3D4V4C2_9BACT</name>
<comment type="caution">
    <text evidence="3">The sequence shown here is derived from an EMBL/GenBank/DDBJ whole genome shotgun (WGS) entry which is preliminary data.</text>
</comment>
<accession>A0A3D4V4C2</accession>